<feature type="domain" description="ATPase BadF/BadG/BcrA/BcrD type" evidence="5">
    <location>
        <begin position="5"/>
        <end position="255"/>
    </location>
</feature>
<evidence type="ECO:0000256" key="1">
    <source>
        <dbReference type="ARBA" id="ARBA00001966"/>
    </source>
</evidence>
<organism evidence="6 7">
    <name type="scientific">Candidatus Auribacter fodinae</name>
    <dbReference type="NCBI Taxonomy" id="2093366"/>
    <lineage>
        <taxon>Bacteria</taxon>
        <taxon>Pseudomonadati</taxon>
        <taxon>Candidatus Auribacterota</taxon>
        <taxon>Candidatus Auribacteria</taxon>
        <taxon>Candidatus Auribacterales</taxon>
        <taxon>Candidatus Auribacteraceae</taxon>
        <taxon>Candidatus Auribacter</taxon>
    </lineage>
</organism>
<dbReference type="GO" id="GO:0046872">
    <property type="term" value="F:metal ion binding"/>
    <property type="evidence" value="ECO:0007669"/>
    <property type="project" value="UniProtKB-KW"/>
</dbReference>
<dbReference type="InterPro" id="IPR008275">
    <property type="entry name" value="CoA_E_activase_dom"/>
</dbReference>
<evidence type="ECO:0000256" key="3">
    <source>
        <dbReference type="ARBA" id="ARBA00023004"/>
    </source>
</evidence>
<name>A0A3A4RCT9_9BACT</name>
<dbReference type="NCBIfam" id="TIGR00241">
    <property type="entry name" value="CoA_E_activ"/>
    <property type="match status" value="1"/>
</dbReference>
<comment type="cofactor">
    <cofactor evidence="1">
        <name>[4Fe-4S] cluster</name>
        <dbReference type="ChEBI" id="CHEBI:49883"/>
    </cofactor>
</comment>
<evidence type="ECO:0000256" key="4">
    <source>
        <dbReference type="ARBA" id="ARBA00023014"/>
    </source>
</evidence>
<keyword evidence="2" id="KW-0479">Metal-binding</keyword>
<dbReference type="GO" id="GO:0051536">
    <property type="term" value="F:iron-sulfur cluster binding"/>
    <property type="evidence" value="ECO:0007669"/>
    <property type="project" value="UniProtKB-KW"/>
</dbReference>
<reference evidence="6 7" key="1">
    <citation type="journal article" date="2017" name="ISME J.">
        <title>Energy and carbon metabolisms in a deep terrestrial subsurface fluid microbial community.</title>
        <authorList>
            <person name="Momper L."/>
            <person name="Jungbluth S.P."/>
            <person name="Lee M.D."/>
            <person name="Amend J.P."/>
        </authorList>
    </citation>
    <scope>NUCLEOTIDE SEQUENCE [LARGE SCALE GENOMIC DNA]</scope>
    <source>
        <strain evidence="6">SURF_26</strain>
    </source>
</reference>
<evidence type="ECO:0000259" key="5">
    <source>
        <dbReference type="Pfam" id="PF01869"/>
    </source>
</evidence>
<dbReference type="AlphaFoldDB" id="A0A3A4RCT9"/>
<dbReference type="SUPFAM" id="SSF53067">
    <property type="entry name" value="Actin-like ATPase domain"/>
    <property type="match status" value="1"/>
</dbReference>
<dbReference type="PANTHER" id="PTHR32329">
    <property type="entry name" value="BIFUNCTIONAL PROTEIN [INCLUDES 2-HYDROXYACYL-COA DEHYDRATASE (N-TER) AND ITS ACTIVATOR DOMAIN (C_TERM)-RELATED"/>
    <property type="match status" value="1"/>
</dbReference>
<evidence type="ECO:0000313" key="7">
    <source>
        <dbReference type="Proteomes" id="UP000266426"/>
    </source>
</evidence>
<dbReference type="InterPro" id="IPR002731">
    <property type="entry name" value="ATPase_BadF"/>
</dbReference>
<evidence type="ECO:0000256" key="2">
    <source>
        <dbReference type="ARBA" id="ARBA00022723"/>
    </source>
</evidence>
<dbReference type="EMBL" id="QZJZ01000050">
    <property type="protein sequence ID" value="RJP59371.1"/>
    <property type="molecule type" value="Genomic_DNA"/>
</dbReference>
<protein>
    <recommendedName>
        <fullName evidence="5">ATPase BadF/BadG/BcrA/BcrD type domain-containing protein</fullName>
    </recommendedName>
</protein>
<dbReference type="InterPro" id="IPR043129">
    <property type="entry name" value="ATPase_NBD"/>
</dbReference>
<keyword evidence="3" id="KW-0408">Iron</keyword>
<dbReference type="Proteomes" id="UP000266426">
    <property type="component" value="Unassembled WGS sequence"/>
</dbReference>
<sequence length="265" mass="27751">MITAGVDIGSTTSKAVLLNADTILAQVVIPSGTVPQDTARLVFDQCCESAGISKSHVEAVATTGYGRRLAQFGDMVITEIKACGLGAVFTGSPDGSIGTIIDVGGQDTKVITLNENGSIDDFAMNDKCAAGTGRFLEMLAVKLEMDYNAFVESALSSNTMIHMNSTCAVFAESEVISLLARNVDKCDIAAAAHYAIAERIGSMVRRVGCKDVVCFAGGGARNRALVSAIEEVLDRSVYIPEFPQTMVALGAALAARDRLVKGDQS</sequence>
<dbReference type="Pfam" id="PF01869">
    <property type="entry name" value="BcrAD_BadFG"/>
    <property type="match status" value="1"/>
</dbReference>
<proteinExistence type="predicted"/>
<dbReference type="CDD" id="cd24036">
    <property type="entry name" value="ASKHA_NBD_BcrAD_BadFG_HgdC_HadI"/>
    <property type="match status" value="1"/>
</dbReference>
<dbReference type="Gene3D" id="3.30.420.40">
    <property type="match status" value="2"/>
</dbReference>
<accession>A0A3A4RCT9</accession>
<keyword evidence="4" id="KW-0411">Iron-sulfur</keyword>
<comment type="caution">
    <text evidence="6">The sequence shown here is derived from an EMBL/GenBank/DDBJ whole genome shotgun (WGS) entry which is preliminary data.</text>
</comment>
<dbReference type="PANTHER" id="PTHR32329:SF2">
    <property type="entry name" value="BIFUNCTIONAL PROTEIN [INCLUDES 2-HYDROXYACYL-COA DEHYDRATASE (N-TER) AND ITS ACTIVATOR DOMAIN (C_TERM)"/>
    <property type="match status" value="1"/>
</dbReference>
<dbReference type="InterPro" id="IPR051805">
    <property type="entry name" value="Dehydratase_Activator_Redct"/>
</dbReference>
<gene>
    <name evidence="6" type="ORF">C4541_06160</name>
</gene>
<evidence type="ECO:0000313" key="6">
    <source>
        <dbReference type="EMBL" id="RJP59371.1"/>
    </source>
</evidence>